<gene>
    <name evidence="3" type="ORF">GCM10007962_28410</name>
</gene>
<reference evidence="3" key="1">
    <citation type="journal article" date="2014" name="Int. J. Syst. Evol. Microbiol.">
        <title>Complete genome sequence of Corynebacterium casei LMG S-19264T (=DSM 44701T), isolated from a smear-ripened cheese.</title>
        <authorList>
            <consortium name="US DOE Joint Genome Institute (JGI-PGF)"/>
            <person name="Walter F."/>
            <person name="Albersmeier A."/>
            <person name="Kalinowski J."/>
            <person name="Ruckert C."/>
        </authorList>
    </citation>
    <scope>NUCLEOTIDE SEQUENCE</scope>
    <source>
        <strain evidence="3">JCM 12862</strain>
    </source>
</reference>
<name>A0A8J3BT29_9FLAO</name>
<dbReference type="GO" id="GO:0016747">
    <property type="term" value="F:acyltransferase activity, transferring groups other than amino-acyl groups"/>
    <property type="evidence" value="ECO:0007669"/>
    <property type="project" value="InterPro"/>
</dbReference>
<evidence type="ECO:0000313" key="4">
    <source>
        <dbReference type="Proteomes" id="UP000612329"/>
    </source>
</evidence>
<feature type="transmembrane region" description="Helical" evidence="1">
    <location>
        <begin position="253"/>
        <end position="271"/>
    </location>
</feature>
<keyword evidence="1" id="KW-0812">Transmembrane</keyword>
<feature type="transmembrane region" description="Helical" evidence="1">
    <location>
        <begin position="224"/>
        <end position="241"/>
    </location>
</feature>
<comment type="caution">
    <text evidence="3">The sequence shown here is derived from an EMBL/GenBank/DDBJ whole genome shotgun (WGS) entry which is preliminary data.</text>
</comment>
<dbReference type="RefSeq" id="WP_188654352.1">
    <property type="nucleotide sequence ID" value="NZ_BMNR01000007.1"/>
</dbReference>
<feature type="transmembrane region" description="Helical" evidence="1">
    <location>
        <begin position="322"/>
        <end position="341"/>
    </location>
</feature>
<dbReference type="PANTHER" id="PTHR36927">
    <property type="entry name" value="BLR4337 PROTEIN"/>
    <property type="match status" value="1"/>
</dbReference>
<feature type="transmembrane region" description="Helical" evidence="1">
    <location>
        <begin position="191"/>
        <end position="209"/>
    </location>
</feature>
<dbReference type="AlphaFoldDB" id="A0A8J3BT29"/>
<keyword evidence="1" id="KW-0472">Membrane</keyword>
<dbReference type="InterPro" id="IPR002656">
    <property type="entry name" value="Acyl_transf_3_dom"/>
</dbReference>
<dbReference type="PANTHER" id="PTHR36927:SF1">
    <property type="entry name" value="MDO-LIKE PROTEIN"/>
    <property type="match status" value="1"/>
</dbReference>
<protein>
    <recommendedName>
        <fullName evidence="2">Acyltransferase 3 domain-containing protein</fullName>
    </recommendedName>
</protein>
<keyword evidence="4" id="KW-1185">Reference proteome</keyword>
<evidence type="ECO:0000259" key="2">
    <source>
        <dbReference type="Pfam" id="PF01757"/>
    </source>
</evidence>
<organism evidence="3 4">
    <name type="scientific">Yeosuana aromativorans</name>
    <dbReference type="NCBI Taxonomy" id="288019"/>
    <lineage>
        <taxon>Bacteria</taxon>
        <taxon>Pseudomonadati</taxon>
        <taxon>Bacteroidota</taxon>
        <taxon>Flavobacteriia</taxon>
        <taxon>Flavobacteriales</taxon>
        <taxon>Flavobacteriaceae</taxon>
        <taxon>Yeosuana</taxon>
    </lineage>
</organism>
<feature type="transmembrane region" description="Helical" evidence="1">
    <location>
        <begin position="15"/>
        <end position="35"/>
    </location>
</feature>
<dbReference type="Pfam" id="PF01757">
    <property type="entry name" value="Acyl_transf_3"/>
    <property type="match status" value="1"/>
</dbReference>
<accession>A0A8J3BT29</accession>
<feature type="transmembrane region" description="Helical" evidence="1">
    <location>
        <begin position="283"/>
        <end position="301"/>
    </location>
</feature>
<dbReference type="Proteomes" id="UP000612329">
    <property type="component" value="Unassembled WGS sequence"/>
</dbReference>
<feature type="transmembrane region" description="Helical" evidence="1">
    <location>
        <begin position="100"/>
        <end position="120"/>
    </location>
</feature>
<evidence type="ECO:0000313" key="3">
    <source>
        <dbReference type="EMBL" id="GGK32369.1"/>
    </source>
</evidence>
<feature type="transmembrane region" description="Helical" evidence="1">
    <location>
        <begin position="55"/>
        <end position="80"/>
    </location>
</feature>
<evidence type="ECO:0000256" key="1">
    <source>
        <dbReference type="SAM" id="Phobius"/>
    </source>
</evidence>
<proteinExistence type="predicted"/>
<sequence>MNSQKTERLHALDSLRAIMMMLGIVLHSANTYVVADYGASWPLKDPLSTSLYLDWISSSIHSFRMPIFFVVAGFFASLLFHERSSIKMIKNRTNRILLPFLVFVVLLWPLVIIAFTYSSIVFANGNHPFTIAIELFSSLKAFIPGHTMHLWFLYYLVLFSITSFIVGLAFKKLPWFTNKSSLVFTFIIQRPLLKLFLFSLVTFLILLIMNRSWVATSLSFTPDFNTFIFYAFFYFFGWILFKSKSYLNSFMTYDWIFTVLGIILFTSYFLMDTSNMSLELIMAIKAVNVWLFIFGFTGLFIRYGSNHSAVMRYVSDSSYWVYLLHLPLTAFLPSLLFGLAIPAFLKFVLVAMGTAFVCFATYHYFVRASFIGKFLNGRKYSRNLKDIKPEVRLNETLKPVNA</sequence>
<reference evidence="3" key="2">
    <citation type="submission" date="2020-09" db="EMBL/GenBank/DDBJ databases">
        <authorList>
            <person name="Sun Q."/>
            <person name="Ohkuma M."/>
        </authorList>
    </citation>
    <scope>NUCLEOTIDE SEQUENCE</scope>
    <source>
        <strain evidence="3">JCM 12862</strain>
    </source>
</reference>
<dbReference type="EMBL" id="BMNR01000007">
    <property type="protein sequence ID" value="GGK32369.1"/>
    <property type="molecule type" value="Genomic_DNA"/>
</dbReference>
<dbReference type="InterPro" id="IPR050623">
    <property type="entry name" value="Glucan_succinyl_AcylTrfase"/>
</dbReference>
<feature type="transmembrane region" description="Helical" evidence="1">
    <location>
        <begin position="152"/>
        <end position="170"/>
    </location>
</feature>
<keyword evidence="1" id="KW-1133">Transmembrane helix</keyword>
<feature type="domain" description="Acyltransferase 3" evidence="2">
    <location>
        <begin position="10"/>
        <end position="362"/>
    </location>
</feature>
<feature type="transmembrane region" description="Helical" evidence="1">
    <location>
        <begin position="347"/>
        <end position="366"/>
    </location>
</feature>